<evidence type="ECO:0000259" key="5">
    <source>
        <dbReference type="PROSITE" id="PS50887"/>
    </source>
</evidence>
<protein>
    <recommendedName>
        <fullName evidence="1">diguanylate cyclase</fullName>
        <ecNumber evidence="1">2.7.7.65</ecNumber>
    </recommendedName>
</protein>
<sequence>MKPPSLQHLLLALAFALSCGLAQAVPEALMADDISPLRSMGEQMEAWVQRGEDVPEQVLAEIASQGPAPAGVPEAVWQRALQRTRGLVAARSGLEAEVRAAVAALQLLNSDGRNAQIQADQALVQALLQDLLGHAEMGAQQARSADVYYTQACGVRLPPADCEHRAWWRALRLMWLRAEAQGALVEAQGLTQRAQALAARADDALLQAWTLSGQAVISQALGDADAARRIMVQADRIARRSDSALALVRVRYNEARLALMQGDDRGGLRTMQEALALAKPLNSPRLDSQVLASLSDLLRRAGRAREALAAVERAYPVMKRHNELRGQPTLLHNGGLARLQLGQVAQGRSDLEDALAMWSDTGAKAAMESALREDSDALAALGDTHAALELYHREQALRADINKGNREAALAQQRERYRSEAEKRELDLLGRENALRASRLQTQALLERVWLLAAALLLLVAGVAVLLLKRARDANQQLRRSEALLKVQSERDPLTGLANRRHFREVLATLESDGGFRGALLLLDIDHFKRVNDDFGHQAGDTVLIEIAHRLGSSVRLNDLVCRWGGEEFLVYAPGLRDEGLTALARRMLHAVGDQPVRLEDGRDLTVTTSLGYACFPLPQHEVNLDWDRAVNLVDMALYTAKSMGRDRAVGLQATLAEDGDALVAMERDFEMARLSGEVQLRVDPRITAPVAAAGSGT</sequence>
<dbReference type="PANTHER" id="PTHR45138">
    <property type="entry name" value="REGULATORY COMPONENTS OF SENSORY TRANSDUCTION SYSTEM"/>
    <property type="match status" value="1"/>
</dbReference>
<dbReference type="Gene3D" id="3.30.70.270">
    <property type="match status" value="1"/>
</dbReference>
<evidence type="ECO:0000256" key="1">
    <source>
        <dbReference type="ARBA" id="ARBA00012528"/>
    </source>
</evidence>
<dbReference type="EMBL" id="BAAAEW010000033">
    <property type="protein sequence ID" value="GAA0761872.1"/>
    <property type="molecule type" value="Genomic_DNA"/>
</dbReference>
<dbReference type="InterPro" id="IPR050469">
    <property type="entry name" value="Diguanylate_Cyclase"/>
</dbReference>
<dbReference type="InterPro" id="IPR043128">
    <property type="entry name" value="Rev_trsase/Diguanyl_cyclase"/>
</dbReference>
<feature type="domain" description="GGDEF" evidence="5">
    <location>
        <begin position="516"/>
        <end position="654"/>
    </location>
</feature>
<keyword evidence="4" id="KW-0732">Signal</keyword>
<evidence type="ECO:0000313" key="7">
    <source>
        <dbReference type="Proteomes" id="UP001500279"/>
    </source>
</evidence>
<evidence type="ECO:0000256" key="4">
    <source>
        <dbReference type="SAM" id="SignalP"/>
    </source>
</evidence>
<dbReference type="Pfam" id="PF00990">
    <property type="entry name" value="GGDEF"/>
    <property type="match status" value="1"/>
</dbReference>
<accession>A0ABP3VPM0</accession>
<dbReference type="CDD" id="cd01949">
    <property type="entry name" value="GGDEF"/>
    <property type="match status" value="1"/>
</dbReference>
<dbReference type="SUPFAM" id="SSF48452">
    <property type="entry name" value="TPR-like"/>
    <property type="match status" value="1"/>
</dbReference>
<comment type="caution">
    <text evidence="6">The sequence shown here is derived from an EMBL/GenBank/DDBJ whole genome shotgun (WGS) entry which is preliminary data.</text>
</comment>
<dbReference type="PROSITE" id="PS50887">
    <property type="entry name" value="GGDEF"/>
    <property type="match status" value="1"/>
</dbReference>
<feature type="transmembrane region" description="Helical" evidence="3">
    <location>
        <begin position="449"/>
        <end position="468"/>
    </location>
</feature>
<evidence type="ECO:0000313" key="6">
    <source>
        <dbReference type="EMBL" id="GAA0761872.1"/>
    </source>
</evidence>
<dbReference type="RefSeq" id="WP_231012231.1">
    <property type="nucleotide sequence ID" value="NZ_BAAAEW010000033.1"/>
</dbReference>
<reference evidence="7" key="1">
    <citation type="journal article" date="2019" name="Int. J. Syst. Evol. Microbiol.">
        <title>The Global Catalogue of Microorganisms (GCM) 10K type strain sequencing project: providing services to taxonomists for standard genome sequencing and annotation.</title>
        <authorList>
            <consortium name="The Broad Institute Genomics Platform"/>
            <consortium name="The Broad Institute Genome Sequencing Center for Infectious Disease"/>
            <person name="Wu L."/>
            <person name="Ma J."/>
        </authorList>
    </citation>
    <scope>NUCLEOTIDE SEQUENCE [LARGE SCALE GENOMIC DNA]</scope>
    <source>
        <strain evidence="7">JCM 15503</strain>
    </source>
</reference>
<proteinExistence type="predicted"/>
<keyword evidence="3" id="KW-0472">Membrane</keyword>
<dbReference type="InterPro" id="IPR000160">
    <property type="entry name" value="GGDEF_dom"/>
</dbReference>
<comment type="catalytic activity">
    <reaction evidence="2">
        <text>2 GTP = 3',3'-c-di-GMP + 2 diphosphate</text>
        <dbReference type="Rhea" id="RHEA:24898"/>
        <dbReference type="ChEBI" id="CHEBI:33019"/>
        <dbReference type="ChEBI" id="CHEBI:37565"/>
        <dbReference type="ChEBI" id="CHEBI:58805"/>
        <dbReference type="EC" id="2.7.7.65"/>
    </reaction>
</comment>
<dbReference type="SMART" id="SM00267">
    <property type="entry name" value="GGDEF"/>
    <property type="match status" value="1"/>
</dbReference>
<feature type="chain" id="PRO_5046929176" description="diguanylate cyclase" evidence="4">
    <location>
        <begin position="25"/>
        <end position="698"/>
    </location>
</feature>
<dbReference type="NCBIfam" id="TIGR00254">
    <property type="entry name" value="GGDEF"/>
    <property type="match status" value="1"/>
</dbReference>
<name>A0ABP3VPM0_9BURK</name>
<dbReference type="InterPro" id="IPR029787">
    <property type="entry name" value="Nucleotide_cyclase"/>
</dbReference>
<keyword evidence="7" id="KW-1185">Reference proteome</keyword>
<dbReference type="SUPFAM" id="SSF55073">
    <property type="entry name" value="Nucleotide cyclase"/>
    <property type="match status" value="1"/>
</dbReference>
<evidence type="ECO:0000256" key="3">
    <source>
        <dbReference type="SAM" id="Phobius"/>
    </source>
</evidence>
<dbReference type="InterPro" id="IPR011990">
    <property type="entry name" value="TPR-like_helical_dom_sf"/>
</dbReference>
<dbReference type="Gene3D" id="1.25.40.10">
    <property type="entry name" value="Tetratricopeptide repeat domain"/>
    <property type="match status" value="1"/>
</dbReference>
<dbReference type="Proteomes" id="UP001500279">
    <property type="component" value="Unassembled WGS sequence"/>
</dbReference>
<dbReference type="EC" id="2.7.7.65" evidence="1"/>
<dbReference type="PANTHER" id="PTHR45138:SF9">
    <property type="entry name" value="DIGUANYLATE CYCLASE DGCM-RELATED"/>
    <property type="match status" value="1"/>
</dbReference>
<gene>
    <name evidence="6" type="ORF">GCM10009107_45700</name>
</gene>
<evidence type="ECO:0000256" key="2">
    <source>
        <dbReference type="ARBA" id="ARBA00034247"/>
    </source>
</evidence>
<dbReference type="PROSITE" id="PS51257">
    <property type="entry name" value="PROKAR_LIPOPROTEIN"/>
    <property type="match status" value="1"/>
</dbReference>
<keyword evidence="3" id="KW-0812">Transmembrane</keyword>
<organism evidence="6 7">
    <name type="scientific">Ideonella azotifigens</name>
    <dbReference type="NCBI Taxonomy" id="513160"/>
    <lineage>
        <taxon>Bacteria</taxon>
        <taxon>Pseudomonadati</taxon>
        <taxon>Pseudomonadota</taxon>
        <taxon>Betaproteobacteria</taxon>
        <taxon>Burkholderiales</taxon>
        <taxon>Sphaerotilaceae</taxon>
        <taxon>Ideonella</taxon>
    </lineage>
</organism>
<keyword evidence="3" id="KW-1133">Transmembrane helix</keyword>
<feature type="signal peptide" evidence="4">
    <location>
        <begin position="1"/>
        <end position="24"/>
    </location>
</feature>